<accession>A0A7J0DUE9</accession>
<name>A0A7J0DUE9_9ERIC</name>
<comment type="caution">
    <text evidence="4">The sequence shown here is derived from an EMBL/GenBank/DDBJ whole genome shotgun (WGS) entry which is preliminary data.</text>
</comment>
<dbReference type="GO" id="GO:0005667">
    <property type="term" value="C:transcription regulator complex"/>
    <property type="evidence" value="ECO:0007669"/>
    <property type="project" value="TreeGrafter"/>
</dbReference>
<evidence type="ECO:0000256" key="2">
    <source>
        <dbReference type="ARBA" id="ARBA00019694"/>
    </source>
</evidence>
<sequence length="549" mass="60181">MGTHIPPLYCYLNWNYLLADSLVQPRGWTSDVDTFLQWLSGLSFTSAGGYDEAALAKGLSSALTMIEATRTGNEAQLFGKKHCILVTSSNSFPNLKSVPQQNNRVLGYCEISAAQLEGFLSDAATVAKSFIQGNLHKQTAESAVNDNKNLDYLILLSNNFIESHAALNQLSSKGVPAAVGSQQAIDYGTYLVPPFQDNWSDEDMGMIQNIISEPLPASQCETRIGKILAAIELLMEEKCDDDETMIILEGIFGESIMRRQQIPHDIATLLEKMEPEQASPWPTSWIEKGFGETKLTITPTGGVLSQNTSLGNLNQTKTLKTTTITVGSPSETQILGSGYNSPHKNILPLSVKSEAVVPRTPQGSSSANQLLPSRPGQAFPWAQMAKDGCQLKRKLTNAFGQSSITNGSGIAISLVENSEKRAKESIALTNTFGIKTPPHLQYASGELLERPPDGYVKAWEGDLTAREKGETVVVNRLVAYRKKTASEMLVANWPQTLHMEQLIAKPQEDNMRHGGEVEYLIFDAKNYQSKLDQLEEKRLVSSMQAKLIL</sequence>
<dbReference type="EMBL" id="BJWL01000401">
    <property type="protein sequence ID" value="GFS42534.1"/>
    <property type="molecule type" value="Genomic_DNA"/>
</dbReference>
<keyword evidence="5" id="KW-1185">Reference proteome</keyword>
<dbReference type="Pfam" id="PF11265">
    <property type="entry name" value="Med25_VWA"/>
    <property type="match status" value="1"/>
</dbReference>
<dbReference type="OrthoDB" id="7690434at2759"/>
<dbReference type="GO" id="GO:0016592">
    <property type="term" value="C:mediator complex"/>
    <property type="evidence" value="ECO:0007669"/>
    <property type="project" value="TreeGrafter"/>
</dbReference>
<comment type="similarity">
    <text evidence="1">Belongs to the Mediator complex subunit 25 family.</text>
</comment>
<gene>
    <name evidence="4" type="ORF">Acr_00g0080360</name>
</gene>
<dbReference type="InterPro" id="IPR021419">
    <property type="entry name" value="Mediator_Med25_VWA"/>
</dbReference>
<dbReference type="Proteomes" id="UP000585474">
    <property type="component" value="Unassembled WGS sequence"/>
</dbReference>
<organism evidence="4 5">
    <name type="scientific">Actinidia rufa</name>
    <dbReference type="NCBI Taxonomy" id="165716"/>
    <lineage>
        <taxon>Eukaryota</taxon>
        <taxon>Viridiplantae</taxon>
        <taxon>Streptophyta</taxon>
        <taxon>Embryophyta</taxon>
        <taxon>Tracheophyta</taxon>
        <taxon>Spermatophyta</taxon>
        <taxon>Magnoliopsida</taxon>
        <taxon>eudicotyledons</taxon>
        <taxon>Gunneridae</taxon>
        <taxon>Pentapetalae</taxon>
        <taxon>asterids</taxon>
        <taxon>Ericales</taxon>
        <taxon>Actinidiaceae</taxon>
        <taxon>Actinidia</taxon>
    </lineage>
</organism>
<evidence type="ECO:0000256" key="1">
    <source>
        <dbReference type="ARBA" id="ARBA00009102"/>
    </source>
</evidence>
<dbReference type="AlphaFoldDB" id="A0A7J0DUE9"/>
<dbReference type="PANTHER" id="PTHR12433">
    <property type="entry name" value="MEDIATOR OF RNA POLYMERASE II TRANSCRIPTION SUBUNIT 25"/>
    <property type="match status" value="1"/>
</dbReference>
<dbReference type="GO" id="GO:0045944">
    <property type="term" value="P:positive regulation of transcription by RNA polymerase II"/>
    <property type="evidence" value="ECO:0007669"/>
    <property type="project" value="TreeGrafter"/>
</dbReference>
<feature type="domain" description="Mediator of RNA polymerase II transcription subunit 25 von Willebrand factor type A" evidence="3">
    <location>
        <begin position="19"/>
        <end position="92"/>
    </location>
</feature>
<proteinExistence type="inferred from homology"/>
<evidence type="ECO:0000313" key="4">
    <source>
        <dbReference type="EMBL" id="GFS42534.1"/>
    </source>
</evidence>
<dbReference type="PANTHER" id="PTHR12433:SF12">
    <property type="entry name" value="MEDIATOR OF RNA POLYMERASE II TRANSCRIPTION SUBUNIT 25"/>
    <property type="match status" value="1"/>
</dbReference>
<protein>
    <recommendedName>
        <fullName evidence="2">Mediator of RNA polymerase II transcription subunit 25</fullName>
    </recommendedName>
</protein>
<evidence type="ECO:0000313" key="5">
    <source>
        <dbReference type="Proteomes" id="UP000585474"/>
    </source>
</evidence>
<evidence type="ECO:0000259" key="3">
    <source>
        <dbReference type="Pfam" id="PF11265"/>
    </source>
</evidence>
<reference evidence="5" key="1">
    <citation type="submission" date="2019-07" db="EMBL/GenBank/DDBJ databases">
        <title>De Novo Assembly of kiwifruit Actinidia rufa.</title>
        <authorList>
            <person name="Sugita-Konishi S."/>
            <person name="Sato K."/>
            <person name="Mori E."/>
            <person name="Abe Y."/>
            <person name="Kisaki G."/>
            <person name="Hamano K."/>
            <person name="Suezawa K."/>
            <person name="Otani M."/>
            <person name="Fukuda T."/>
            <person name="Manabe T."/>
            <person name="Gomi K."/>
            <person name="Tabuchi M."/>
            <person name="Akimitsu K."/>
            <person name="Kataoka I."/>
        </authorList>
    </citation>
    <scope>NUCLEOTIDE SEQUENCE [LARGE SCALE GENOMIC DNA]</scope>
    <source>
        <strain evidence="5">cv. Fuchu</strain>
    </source>
</reference>